<sequence>MGWWSHKAPPPRCEEAHLCPVRALTDWLIVSKLTSGYLFRKIDRNDRVMEANTPMTSEQFLELFRNNLLDIKIDPYPYGTHSFRRGGCQYLHIDRRWPLRRICEWGGWSTEFTHMTIVKYLISWNDEPLEPREDFFNPDCNCVVKCYKCGRSCACA</sequence>
<evidence type="ECO:0000313" key="1">
    <source>
        <dbReference type="EMBL" id="KAH7903450.1"/>
    </source>
</evidence>
<evidence type="ECO:0000313" key="2">
    <source>
        <dbReference type="Proteomes" id="UP000790377"/>
    </source>
</evidence>
<protein>
    <submittedName>
        <fullName evidence="1">Uncharacterized protein</fullName>
    </submittedName>
</protein>
<keyword evidence="2" id="KW-1185">Reference proteome</keyword>
<name>A0ACB7ZQU8_9AGAM</name>
<proteinExistence type="predicted"/>
<dbReference type="Proteomes" id="UP000790377">
    <property type="component" value="Unassembled WGS sequence"/>
</dbReference>
<accession>A0ACB7ZQU8</accession>
<gene>
    <name evidence="1" type="ORF">BJ138DRAFT_1138729</name>
</gene>
<reference evidence="1" key="1">
    <citation type="journal article" date="2021" name="New Phytol.">
        <title>Evolutionary innovations through gain and loss of genes in the ectomycorrhizal Boletales.</title>
        <authorList>
            <person name="Wu G."/>
            <person name="Miyauchi S."/>
            <person name="Morin E."/>
            <person name="Kuo A."/>
            <person name="Drula E."/>
            <person name="Varga T."/>
            <person name="Kohler A."/>
            <person name="Feng B."/>
            <person name="Cao Y."/>
            <person name="Lipzen A."/>
            <person name="Daum C."/>
            <person name="Hundley H."/>
            <person name="Pangilinan J."/>
            <person name="Johnson J."/>
            <person name="Barry K."/>
            <person name="LaButti K."/>
            <person name="Ng V."/>
            <person name="Ahrendt S."/>
            <person name="Min B."/>
            <person name="Choi I.G."/>
            <person name="Park H."/>
            <person name="Plett J.M."/>
            <person name="Magnuson J."/>
            <person name="Spatafora J.W."/>
            <person name="Nagy L.G."/>
            <person name="Henrissat B."/>
            <person name="Grigoriev I.V."/>
            <person name="Yang Z.L."/>
            <person name="Xu J."/>
            <person name="Martin F.M."/>
        </authorList>
    </citation>
    <scope>NUCLEOTIDE SEQUENCE</scope>
    <source>
        <strain evidence="1">ATCC 28755</strain>
    </source>
</reference>
<organism evidence="1 2">
    <name type="scientific">Hygrophoropsis aurantiaca</name>
    <dbReference type="NCBI Taxonomy" id="72124"/>
    <lineage>
        <taxon>Eukaryota</taxon>
        <taxon>Fungi</taxon>
        <taxon>Dikarya</taxon>
        <taxon>Basidiomycota</taxon>
        <taxon>Agaricomycotina</taxon>
        <taxon>Agaricomycetes</taxon>
        <taxon>Agaricomycetidae</taxon>
        <taxon>Boletales</taxon>
        <taxon>Coniophorineae</taxon>
        <taxon>Hygrophoropsidaceae</taxon>
        <taxon>Hygrophoropsis</taxon>
    </lineage>
</organism>
<dbReference type="EMBL" id="MU268965">
    <property type="protein sequence ID" value="KAH7903450.1"/>
    <property type="molecule type" value="Genomic_DNA"/>
</dbReference>
<comment type="caution">
    <text evidence="1">The sequence shown here is derived from an EMBL/GenBank/DDBJ whole genome shotgun (WGS) entry which is preliminary data.</text>
</comment>